<proteinExistence type="predicted"/>
<dbReference type="InterPro" id="IPR032466">
    <property type="entry name" value="Metal_Hydrolase"/>
</dbReference>
<reference evidence="2" key="1">
    <citation type="submission" date="2020-08" db="EMBL/GenBank/DDBJ databases">
        <title>Genome public.</title>
        <authorList>
            <person name="Liu C."/>
            <person name="Sun Q."/>
        </authorList>
    </citation>
    <scope>NUCLEOTIDE SEQUENCE</scope>
    <source>
        <strain evidence="2">NSJ-63</strain>
    </source>
</reference>
<dbReference type="GO" id="GO:0016810">
    <property type="term" value="F:hydrolase activity, acting on carbon-nitrogen (but not peptide) bonds"/>
    <property type="evidence" value="ECO:0007669"/>
    <property type="project" value="InterPro"/>
</dbReference>
<dbReference type="SUPFAM" id="SSF51556">
    <property type="entry name" value="Metallo-dependent hydrolases"/>
    <property type="match status" value="1"/>
</dbReference>
<name>A0A926DI56_9FIRM</name>
<comment type="caution">
    <text evidence="2">The sequence shown here is derived from an EMBL/GenBank/DDBJ whole genome shotgun (WGS) entry which is preliminary data.</text>
</comment>
<sequence>MWIIKNANVFDGVDGQLMKNAAIVMEGEKILDILPECKAMFEDCEVLDAQGQYVTPGFIDCHLHMLSDEIPDKERQLNDHSAGGVIFDNIDAFIAYRGADKARQVLHAGFTTAVDGGGTDFIDVALKDAIKMGYIEGPDYYICGKQITAWPSHFRGMSVEAHGPWGMRQAVRQMVFWGVDQVKIEMCAPLRTLGRSMGKSAFTLEEVRAAVDEAHSAHLLVSVHARSPQSIKDSLLGGVDLITHGTGMDDECIDLMLKTEAYLLPTLASPPREPSQLLKDNKSRRVVELLAEQGKVHWEGIRRAYQAGVKMVLSTDAGGVGVLHGEIPQEFLRMKEIGMSNLECLRAGTSEAARAMRLEGIGRIAKGYRADLCILEENPLEKLETVLDVKHVVKAGKLVK</sequence>
<dbReference type="AlphaFoldDB" id="A0A926DI56"/>
<dbReference type="PANTHER" id="PTHR43135:SF3">
    <property type="entry name" value="ALPHA-D-RIBOSE 1-METHYLPHOSPHONATE 5-TRIPHOSPHATE DIPHOSPHATASE"/>
    <property type="match status" value="1"/>
</dbReference>
<dbReference type="SUPFAM" id="SSF51338">
    <property type="entry name" value="Composite domain of metallo-dependent hydrolases"/>
    <property type="match status" value="1"/>
</dbReference>
<dbReference type="Gene3D" id="2.30.40.10">
    <property type="entry name" value="Urease, subunit C, domain 1"/>
    <property type="match status" value="1"/>
</dbReference>
<dbReference type="InterPro" id="IPR006680">
    <property type="entry name" value="Amidohydro-rel"/>
</dbReference>
<dbReference type="RefSeq" id="WP_249279976.1">
    <property type="nucleotide sequence ID" value="NZ_JACRSS010000001.1"/>
</dbReference>
<dbReference type="InterPro" id="IPR057744">
    <property type="entry name" value="OTAase-like"/>
</dbReference>
<protein>
    <submittedName>
        <fullName evidence="2">Amidohydrolase family protein</fullName>
    </submittedName>
</protein>
<accession>A0A926DI56</accession>
<organism evidence="2 3">
    <name type="scientific">Guopingia tenuis</name>
    <dbReference type="NCBI Taxonomy" id="2763656"/>
    <lineage>
        <taxon>Bacteria</taxon>
        <taxon>Bacillati</taxon>
        <taxon>Bacillota</taxon>
        <taxon>Clostridia</taxon>
        <taxon>Christensenellales</taxon>
        <taxon>Christensenellaceae</taxon>
        <taxon>Guopingia</taxon>
    </lineage>
</organism>
<dbReference type="PANTHER" id="PTHR43135">
    <property type="entry name" value="ALPHA-D-RIBOSE 1-METHYLPHOSPHONATE 5-TRIPHOSPHATE DIPHOSPHATASE"/>
    <property type="match status" value="1"/>
</dbReference>
<gene>
    <name evidence="2" type="ORF">H8693_04605</name>
</gene>
<keyword evidence="3" id="KW-1185">Reference proteome</keyword>
<feature type="domain" description="Amidohydrolase-related" evidence="1">
    <location>
        <begin position="53"/>
        <end position="399"/>
    </location>
</feature>
<evidence type="ECO:0000313" key="2">
    <source>
        <dbReference type="EMBL" id="MBC8538209.1"/>
    </source>
</evidence>
<evidence type="ECO:0000259" key="1">
    <source>
        <dbReference type="Pfam" id="PF01979"/>
    </source>
</evidence>
<dbReference type="Proteomes" id="UP000617951">
    <property type="component" value="Unassembled WGS sequence"/>
</dbReference>
<dbReference type="InterPro" id="IPR011059">
    <property type="entry name" value="Metal-dep_hydrolase_composite"/>
</dbReference>
<dbReference type="EMBL" id="JACRSS010000001">
    <property type="protein sequence ID" value="MBC8538209.1"/>
    <property type="molecule type" value="Genomic_DNA"/>
</dbReference>
<dbReference type="Pfam" id="PF01979">
    <property type="entry name" value="Amidohydro_1"/>
    <property type="match status" value="1"/>
</dbReference>
<dbReference type="InterPro" id="IPR051781">
    <property type="entry name" value="Metallo-dep_Hydrolase"/>
</dbReference>
<dbReference type="Gene3D" id="3.20.20.140">
    <property type="entry name" value="Metal-dependent hydrolases"/>
    <property type="match status" value="1"/>
</dbReference>
<evidence type="ECO:0000313" key="3">
    <source>
        <dbReference type="Proteomes" id="UP000617951"/>
    </source>
</evidence>
<dbReference type="CDD" id="cd01299">
    <property type="entry name" value="Met_dep_hydrolase_A"/>
    <property type="match status" value="1"/>
</dbReference>